<dbReference type="EMBL" id="JAPZBO010000004">
    <property type="protein sequence ID" value="KAJ5318286.1"/>
    <property type="molecule type" value="Genomic_DNA"/>
</dbReference>
<reference evidence="1" key="1">
    <citation type="submission" date="2022-12" db="EMBL/GenBank/DDBJ databases">
        <authorList>
            <person name="Petersen C."/>
        </authorList>
    </citation>
    <scope>NUCLEOTIDE SEQUENCE</scope>
    <source>
        <strain evidence="1">IBT 21472</strain>
    </source>
</reference>
<sequence>MATGFQPDNRGRKAITPECSFSSLSTAYSTEKIVDPMVDSADQREDNMRTDQQCWRPHEMEELFRKGDKISILRFCKFGLMHDGYAKLKGLPVLFSHPNEHISFAKHWELGNLPQIFGDDPTAVAATLSRRSAKKFTSIPFKDLVRKAYGIASDCVETFFFSYGVLYYQLYNKLVRAPQDQHDFLLLLIKNLEDSQSDPFIVDTIKYTWEKLLARGQHEPLDLMQELQQKLNMSLDRVIINPLKQLLERPSAARHILEELEVLGHRFSDYYNCSTVNWGLAFDTSIWLLDHLRCEKGISALAESVTKEDHALFSTYIRIHFNKDGDTSREQRPAQSPLVRRWSDFSFEVKHCLAARVDVASQVHLLAKAFYRRRNYYSLTAIVQAAIACRLETGIPKDFGMLMDEKYYRRNINHRKEDTLHHLTHAMFEFAKGETVLAKNVISAAESYTARVQYLGPWMKFKPLQSAVKENGSSHQHESSSYWLLLAKPILTCFGVQ</sequence>
<dbReference type="Proteomes" id="UP001147746">
    <property type="component" value="Unassembled WGS sequence"/>
</dbReference>
<keyword evidence="2" id="KW-1185">Reference proteome</keyword>
<organism evidence="1 2">
    <name type="scientific">Penicillium atrosanguineum</name>
    <dbReference type="NCBI Taxonomy" id="1132637"/>
    <lineage>
        <taxon>Eukaryota</taxon>
        <taxon>Fungi</taxon>
        <taxon>Dikarya</taxon>
        <taxon>Ascomycota</taxon>
        <taxon>Pezizomycotina</taxon>
        <taxon>Eurotiomycetes</taxon>
        <taxon>Eurotiomycetidae</taxon>
        <taxon>Eurotiales</taxon>
        <taxon>Aspergillaceae</taxon>
        <taxon>Penicillium</taxon>
    </lineage>
</organism>
<comment type="caution">
    <text evidence="1">The sequence shown here is derived from an EMBL/GenBank/DDBJ whole genome shotgun (WGS) entry which is preliminary data.</text>
</comment>
<evidence type="ECO:0000313" key="1">
    <source>
        <dbReference type="EMBL" id="KAJ5318286.1"/>
    </source>
</evidence>
<evidence type="ECO:0000313" key="2">
    <source>
        <dbReference type="Proteomes" id="UP001147746"/>
    </source>
</evidence>
<protein>
    <submittedName>
        <fullName evidence="1">Uncharacterized protein</fullName>
    </submittedName>
</protein>
<dbReference type="AlphaFoldDB" id="A0A9W9GEA6"/>
<proteinExistence type="predicted"/>
<accession>A0A9W9GEA6</accession>
<name>A0A9W9GEA6_9EURO</name>
<reference evidence="1" key="2">
    <citation type="journal article" date="2023" name="IMA Fungus">
        <title>Comparative genomic study of the Penicillium genus elucidates a diverse pangenome and 15 lateral gene transfer events.</title>
        <authorList>
            <person name="Petersen C."/>
            <person name="Sorensen T."/>
            <person name="Nielsen M.R."/>
            <person name="Sondergaard T.E."/>
            <person name="Sorensen J.L."/>
            <person name="Fitzpatrick D.A."/>
            <person name="Frisvad J.C."/>
            <person name="Nielsen K.L."/>
        </authorList>
    </citation>
    <scope>NUCLEOTIDE SEQUENCE</scope>
    <source>
        <strain evidence="1">IBT 21472</strain>
    </source>
</reference>
<gene>
    <name evidence="1" type="ORF">N7476_004706</name>
</gene>